<accession>A0A6G1C8T5</accession>
<dbReference type="Proteomes" id="UP000479710">
    <property type="component" value="Unassembled WGS sequence"/>
</dbReference>
<comment type="caution">
    <text evidence="2">The sequence shown here is derived from an EMBL/GenBank/DDBJ whole genome shotgun (WGS) entry which is preliminary data.</text>
</comment>
<reference evidence="2 3" key="1">
    <citation type="submission" date="2019-11" db="EMBL/GenBank/DDBJ databases">
        <title>Whole genome sequence of Oryza granulata.</title>
        <authorList>
            <person name="Li W."/>
        </authorList>
    </citation>
    <scope>NUCLEOTIDE SEQUENCE [LARGE SCALE GENOMIC DNA]</scope>
    <source>
        <strain evidence="3">cv. Menghai</strain>
        <tissue evidence="2">Leaf</tissue>
    </source>
</reference>
<evidence type="ECO:0000313" key="3">
    <source>
        <dbReference type="Proteomes" id="UP000479710"/>
    </source>
</evidence>
<keyword evidence="3" id="KW-1185">Reference proteome</keyword>
<evidence type="ECO:0000256" key="1">
    <source>
        <dbReference type="SAM" id="MobiDB-lite"/>
    </source>
</evidence>
<evidence type="ECO:0000313" key="2">
    <source>
        <dbReference type="EMBL" id="KAF0897075.1"/>
    </source>
</evidence>
<feature type="region of interest" description="Disordered" evidence="1">
    <location>
        <begin position="1"/>
        <end position="44"/>
    </location>
</feature>
<sequence>HHAGGAQSRGAGVPSQPRSGILDSIVAPSPPSPPEKNGSAAHGEKNGLLSVAAAVFFTIVSPAPSPWWLWSQTRCDTVLVMIDEKQDWPEDTAMVIGR</sequence>
<gene>
    <name evidence="2" type="ORF">E2562_032394</name>
</gene>
<proteinExistence type="predicted"/>
<feature type="non-terminal residue" evidence="2">
    <location>
        <position position="1"/>
    </location>
</feature>
<dbReference type="EMBL" id="SPHZ02000010">
    <property type="protein sequence ID" value="KAF0897075.1"/>
    <property type="molecule type" value="Genomic_DNA"/>
</dbReference>
<name>A0A6G1C8T5_9ORYZ</name>
<organism evidence="2 3">
    <name type="scientific">Oryza meyeriana var. granulata</name>
    <dbReference type="NCBI Taxonomy" id="110450"/>
    <lineage>
        <taxon>Eukaryota</taxon>
        <taxon>Viridiplantae</taxon>
        <taxon>Streptophyta</taxon>
        <taxon>Embryophyta</taxon>
        <taxon>Tracheophyta</taxon>
        <taxon>Spermatophyta</taxon>
        <taxon>Magnoliopsida</taxon>
        <taxon>Liliopsida</taxon>
        <taxon>Poales</taxon>
        <taxon>Poaceae</taxon>
        <taxon>BOP clade</taxon>
        <taxon>Oryzoideae</taxon>
        <taxon>Oryzeae</taxon>
        <taxon>Oryzinae</taxon>
        <taxon>Oryza</taxon>
        <taxon>Oryza meyeriana</taxon>
    </lineage>
</organism>
<protein>
    <submittedName>
        <fullName evidence="2">Uncharacterized protein</fullName>
    </submittedName>
</protein>
<dbReference type="AlphaFoldDB" id="A0A6G1C8T5"/>